<name>A0ABD0ZV15_CARAN</name>
<protein>
    <submittedName>
        <fullName evidence="2">Uncharacterized protein</fullName>
    </submittedName>
</protein>
<feature type="compositionally biased region" description="Polar residues" evidence="1">
    <location>
        <begin position="133"/>
        <end position="147"/>
    </location>
</feature>
<feature type="region of interest" description="Disordered" evidence="1">
    <location>
        <begin position="19"/>
        <end position="63"/>
    </location>
</feature>
<dbReference type="EMBL" id="JBANAX010000666">
    <property type="protein sequence ID" value="KAL1198439.1"/>
    <property type="molecule type" value="Genomic_DNA"/>
</dbReference>
<feature type="compositionally biased region" description="Polar residues" evidence="1">
    <location>
        <begin position="26"/>
        <end position="63"/>
    </location>
</feature>
<sequence>MGNSMGGQNSGGLNAFGFQKWGPLPNAQQWGTPPNAQQWGTPPNVSQWGTPPNASQWGSMGMTPTNVQYGFSVGSQEENVRNTQQDIPDGAPVGASPNVHQTSSRGLDFTNYFEPDHISHTPRPGCLFNIWGTPQGTSTNINEGHQNYSEEEK</sequence>
<feature type="region of interest" description="Disordered" evidence="1">
    <location>
        <begin position="76"/>
        <end position="108"/>
    </location>
</feature>
<dbReference type="Proteomes" id="UP001558713">
    <property type="component" value="Unassembled WGS sequence"/>
</dbReference>
<evidence type="ECO:0000313" key="3">
    <source>
        <dbReference type="Proteomes" id="UP001558713"/>
    </source>
</evidence>
<gene>
    <name evidence="2" type="ORF">V5N11_008912</name>
</gene>
<proteinExistence type="predicted"/>
<accession>A0ABD0ZV15</accession>
<comment type="caution">
    <text evidence="2">The sequence shown here is derived from an EMBL/GenBank/DDBJ whole genome shotgun (WGS) entry which is preliminary data.</text>
</comment>
<feature type="region of interest" description="Disordered" evidence="1">
    <location>
        <begin position="133"/>
        <end position="153"/>
    </location>
</feature>
<reference evidence="2 3" key="1">
    <citation type="submission" date="2024-04" db="EMBL/GenBank/DDBJ databases">
        <title>Genome assembly C_amara_ONT_v2.</title>
        <authorList>
            <person name="Yant L."/>
            <person name="Moore C."/>
            <person name="Slenker M."/>
        </authorList>
    </citation>
    <scope>NUCLEOTIDE SEQUENCE [LARGE SCALE GENOMIC DNA]</scope>
    <source>
        <tissue evidence="2">Leaf</tissue>
    </source>
</reference>
<evidence type="ECO:0000256" key="1">
    <source>
        <dbReference type="SAM" id="MobiDB-lite"/>
    </source>
</evidence>
<organism evidence="2 3">
    <name type="scientific">Cardamine amara subsp. amara</name>
    <dbReference type="NCBI Taxonomy" id="228776"/>
    <lineage>
        <taxon>Eukaryota</taxon>
        <taxon>Viridiplantae</taxon>
        <taxon>Streptophyta</taxon>
        <taxon>Embryophyta</taxon>
        <taxon>Tracheophyta</taxon>
        <taxon>Spermatophyta</taxon>
        <taxon>Magnoliopsida</taxon>
        <taxon>eudicotyledons</taxon>
        <taxon>Gunneridae</taxon>
        <taxon>Pentapetalae</taxon>
        <taxon>rosids</taxon>
        <taxon>malvids</taxon>
        <taxon>Brassicales</taxon>
        <taxon>Brassicaceae</taxon>
        <taxon>Cardamineae</taxon>
        <taxon>Cardamine</taxon>
    </lineage>
</organism>
<evidence type="ECO:0000313" key="2">
    <source>
        <dbReference type="EMBL" id="KAL1198439.1"/>
    </source>
</evidence>
<feature type="compositionally biased region" description="Polar residues" evidence="1">
    <location>
        <begin position="76"/>
        <end position="86"/>
    </location>
</feature>
<dbReference type="AlphaFoldDB" id="A0ABD0ZV15"/>
<keyword evidence="3" id="KW-1185">Reference proteome</keyword>